<protein>
    <submittedName>
        <fullName evidence="1">Uncharacterized protein</fullName>
    </submittedName>
</protein>
<name>A0A382HEI8_9ZZZZ</name>
<feature type="non-terminal residue" evidence="1">
    <location>
        <position position="32"/>
    </location>
</feature>
<proteinExistence type="predicted"/>
<sequence length="32" mass="3566">MHFKRSNTVFLIGTLFFCISCGGGEKRSDVKS</sequence>
<accession>A0A382HEI8</accession>
<organism evidence="1">
    <name type="scientific">marine metagenome</name>
    <dbReference type="NCBI Taxonomy" id="408172"/>
    <lineage>
        <taxon>unclassified sequences</taxon>
        <taxon>metagenomes</taxon>
        <taxon>ecological metagenomes</taxon>
    </lineage>
</organism>
<dbReference type="AlphaFoldDB" id="A0A382HEI8"/>
<reference evidence="1" key="1">
    <citation type="submission" date="2018-05" db="EMBL/GenBank/DDBJ databases">
        <authorList>
            <person name="Lanie J.A."/>
            <person name="Ng W.-L."/>
            <person name="Kazmierczak K.M."/>
            <person name="Andrzejewski T.M."/>
            <person name="Davidsen T.M."/>
            <person name="Wayne K.J."/>
            <person name="Tettelin H."/>
            <person name="Glass J.I."/>
            <person name="Rusch D."/>
            <person name="Podicherti R."/>
            <person name="Tsui H.-C.T."/>
            <person name="Winkler M.E."/>
        </authorList>
    </citation>
    <scope>NUCLEOTIDE SEQUENCE</scope>
</reference>
<dbReference type="EMBL" id="UINC01060742">
    <property type="protein sequence ID" value="SVB85572.1"/>
    <property type="molecule type" value="Genomic_DNA"/>
</dbReference>
<gene>
    <name evidence="1" type="ORF">METZ01_LOCUS238426</name>
</gene>
<evidence type="ECO:0000313" key="1">
    <source>
        <dbReference type="EMBL" id="SVB85572.1"/>
    </source>
</evidence>